<evidence type="ECO:0000313" key="7">
    <source>
        <dbReference type="Proteomes" id="UP000077202"/>
    </source>
</evidence>
<dbReference type="Gene3D" id="2.70.210.12">
    <property type="entry name" value="GTP1/OBG domain"/>
    <property type="match status" value="1"/>
</dbReference>
<dbReference type="InterPro" id="IPR031167">
    <property type="entry name" value="G_OBG"/>
</dbReference>
<dbReference type="InterPro" id="IPR006073">
    <property type="entry name" value="GTP-bd"/>
</dbReference>
<protein>
    <recommendedName>
        <fullName evidence="8">OBG-type G domain-containing protein</fullName>
    </recommendedName>
</protein>
<evidence type="ECO:0000313" key="6">
    <source>
        <dbReference type="EMBL" id="OAE33871.1"/>
    </source>
</evidence>
<feature type="compositionally biased region" description="Acidic residues" evidence="3">
    <location>
        <begin position="233"/>
        <end position="248"/>
    </location>
</feature>
<dbReference type="InterPro" id="IPR027417">
    <property type="entry name" value="P-loop_NTPase"/>
</dbReference>
<dbReference type="AlphaFoldDB" id="A0A176WMK3"/>
<sequence length="546" mass="58775">MTGGCGVLRRLVNRFYADPIGSFDRGVKLWVGQQDAIARTGIRYHESLAAVASPSCAHSFLLHRGFASDDGGGGKKKKKKKTPLQERKMIDKFRVHVRGGDGGAGCTSFRKSRQARYGAADGGNGGRGGDVILVSSAAVWDFSNLQHHMNGGRGGPGSSKKKVGSRGADKVVQVPVGTVVHLLRGSIPSLEQHAAEEPAWDEWESGTISAGQKHTAVFDPTPHARSDTIIARDEDEDEVSSIEDEDTEPVPAQSKSADSNETGMADEDLVDSDLEEEEEEEEEDSDEDERGPMYIQSSIAEFVGVGESLALAFGGEGGKGNASIARGRGAEKALPSLSHEQGKPGSEADLILELKSIADVGLVGAPNAGKSTLLGSMSRAKPVTGHYKFTTLRPNIGKLQFEDRYSFTVADIPGLIEGAHENRGLGHNFLRHIERTKVLAYVVDLSAGIGENPGPLPWDQIQELEFELEQYQEGLSKRPSLIVANKIDEEGAQEALEELKRRLPEREVYAVCAVLEEGVDALKKALRALVEKSEPEAPSLSDIREL</sequence>
<feature type="compositionally biased region" description="Acidic residues" evidence="3">
    <location>
        <begin position="264"/>
        <end position="289"/>
    </location>
</feature>
<gene>
    <name evidence="6" type="ORF">AXG93_1921s1190</name>
</gene>
<evidence type="ECO:0000259" key="5">
    <source>
        <dbReference type="PROSITE" id="PS51883"/>
    </source>
</evidence>
<dbReference type="Gene3D" id="3.40.50.300">
    <property type="entry name" value="P-loop containing nucleotide triphosphate hydrolases"/>
    <property type="match status" value="1"/>
</dbReference>
<dbReference type="GO" id="GO:0042254">
    <property type="term" value="P:ribosome biogenesis"/>
    <property type="evidence" value="ECO:0007669"/>
    <property type="project" value="UniProtKB-UniRule"/>
</dbReference>
<dbReference type="GO" id="GO:0005739">
    <property type="term" value="C:mitochondrion"/>
    <property type="evidence" value="ECO:0007669"/>
    <property type="project" value="TreeGrafter"/>
</dbReference>
<dbReference type="PANTHER" id="PTHR11702">
    <property type="entry name" value="DEVELOPMENTALLY REGULATED GTP-BINDING PROTEIN-RELATED"/>
    <property type="match status" value="1"/>
</dbReference>
<feature type="region of interest" description="Disordered" evidence="3">
    <location>
        <begin position="148"/>
        <end position="169"/>
    </location>
</feature>
<evidence type="ECO:0000256" key="1">
    <source>
        <dbReference type="ARBA" id="ARBA00022741"/>
    </source>
</evidence>
<dbReference type="InterPro" id="IPR006169">
    <property type="entry name" value="GTP1_OBG_dom"/>
</dbReference>
<keyword evidence="1" id="KW-0547">Nucleotide-binding</keyword>
<dbReference type="PRINTS" id="PR00326">
    <property type="entry name" value="GTP1OBG"/>
</dbReference>
<dbReference type="GO" id="GO:0003924">
    <property type="term" value="F:GTPase activity"/>
    <property type="evidence" value="ECO:0007669"/>
    <property type="project" value="InterPro"/>
</dbReference>
<feature type="compositionally biased region" description="Polar residues" evidence="3">
    <location>
        <begin position="253"/>
        <end position="262"/>
    </location>
</feature>
<dbReference type="PROSITE" id="PS51710">
    <property type="entry name" value="G_OBG"/>
    <property type="match status" value="1"/>
</dbReference>
<feature type="compositionally biased region" description="Basic and acidic residues" evidence="3">
    <location>
        <begin position="222"/>
        <end position="232"/>
    </location>
</feature>
<comment type="caution">
    <text evidence="6">The sequence shown here is derived from an EMBL/GenBank/DDBJ whole genome shotgun (WGS) entry which is preliminary data.</text>
</comment>
<keyword evidence="7" id="KW-1185">Reference proteome</keyword>
<dbReference type="SUPFAM" id="SSF82051">
    <property type="entry name" value="Obg GTP-binding protein N-terminal domain"/>
    <property type="match status" value="1"/>
</dbReference>
<proteinExistence type="predicted"/>
<evidence type="ECO:0008006" key="8">
    <source>
        <dbReference type="Google" id="ProtNLM"/>
    </source>
</evidence>
<dbReference type="CDD" id="cd01898">
    <property type="entry name" value="Obg"/>
    <property type="match status" value="1"/>
</dbReference>
<evidence type="ECO:0000256" key="2">
    <source>
        <dbReference type="ARBA" id="ARBA00023134"/>
    </source>
</evidence>
<dbReference type="EMBL" id="LVLJ01000490">
    <property type="protein sequence ID" value="OAE33871.1"/>
    <property type="molecule type" value="Genomic_DNA"/>
</dbReference>
<dbReference type="PROSITE" id="PS51883">
    <property type="entry name" value="OBG"/>
    <property type="match status" value="1"/>
</dbReference>
<evidence type="ECO:0000256" key="3">
    <source>
        <dbReference type="SAM" id="MobiDB-lite"/>
    </source>
</evidence>
<feature type="domain" description="OBG-type G" evidence="4">
    <location>
        <begin position="358"/>
        <end position="531"/>
    </location>
</feature>
<dbReference type="GO" id="GO:0005525">
    <property type="term" value="F:GTP binding"/>
    <property type="evidence" value="ECO:0007669"/>
    <property type="project" value="UniProtKB-KW"/>
</dbReference>
<dbReference type="SUPFAM" id="SSF52540">
    <property type="entry name" value="P-loop containing nucleoside triphosphate hydrolases"/>
    <property type="match status" value="1"/>
</dbReference>
<dbReference type="PANTHER" id="PTHR11702:SF31">
    <property type="entry name" value="MITOCHONDRIAL RIBOSOME-ASSOCIATED GTPASE 2"/>
    <property type="match status" value="1"/>
</dbReference>
<dbReference type="Pfam" id="PF01018">
    <property type="entry name" value="GTP1_OBG"/>
    <property type="match status" value="1"/>
</dbReference>
<accession>A0A176WMK3</accession>
<dbReference type="InterPro" id="IPR036726">
    <property type="entry name" value="GTP1_OBG_dom_sf"/>
</dbReference>
<feature type="domain" description="Obg" evidence="5">
    <location>
        <begin position="87"/>
        <end position="357"/>
    </location>
</feature>
<name>A0A176WMK3_MARPO</name>
<organism evidence="6 7">
    <name type="scientific">Marchantia polymorpha subsp. ruderalis</name>
    <dbReference type="NCBI Taxonomy" id="1480154"/>
    <lineage>
        <taxon>Eukaryota</taxon>
        <taxon>Viridiplantae</taxon>
        <taxon>Streptophyta</taxon>
        <taxon>Embryophyta</taxon>
        <taxon>Marchantiophyta</taxon>
        <taxon>Marchantiopsida</taxon>
        <taxon>Marchantiidae</taxon>
        <taxon>Marchantiales</taxon>
        <taxon>Marchantiaceae</taxon>
        <taxon>Marchantia</taxon>
    </lineage>
</organism>
<dbReference type="InterPro" id="IPR045086">
    <property type="entry name" value="OBG_GTPase"/>
</dbReference>
<dbReference type="Pfam" id="PF01926">
    <property type="entry name" value="MMR_HSR1"/>
    <property type="match status" value="1"/>
</dbReference>
<feature type="region of interest" description="Disordered" evidence="3">
    <location>
        <begin position="214"/>
        <end position="292"/>
    </location>
</feature>
<dbReference type="Proteomes" id="UP000077202">
    <property type="component" value="Unassembled WGS sequence"/>
</dbReference>
<evidence type="ECO:0000259" key="4">
    <source>
        <dbReference type="PROSITE" id="PS51710"/>
    </source>
</evidence>
<reference evidence="6" key="1">
    <citation type="submission" date="2016-03" db="EMBL/GenBank/DDBJ databases">
        <title>Mechanisms controlling the formation of the plant cell surface in tip-growing cells are functionally conserved among land plants.</title>
        <authorList>
            <person name="Honkanen S."/>
            <person name="Jones V.A."/>
            <person name="Morieri G."/>
            <person name="Champion C."/>
            <person name="Hetherington A.J."/>
            <person name="Kelly S."/>
            <person name="Saint-Marcoux D."/>
            <person name="Proust H."/>
            <person name="Prescott H."/>
            <person name="Dolan L."/>
        </authorList>
    </citation>
    <scope>NUCLEOTIDE SEQUENCE [LARGE SCALE GENOMIC DNA]</scope>
    <source>
        <tissue evidence="6">Whole gametophyte</tissue>
    </source>
</reference>
<keyword evidence="2" id="KW-0342">GTP-binding</keyword>